<reference evidence="7" key="1">
    <citation type="journal article" date="2006" name="PLoS Biol.">
        <title>Macronuclear genome sequence of the ciliate Tetrahymena thermophila, a model eukaryote.</title>
        <authorList>
            <person name="Eisen J.A."/>
            <person name="Coyne R.S."/>
            <person name="Wu M."/>
            <person name="Wu D."/>
            <person name="Thiagarajan M."/>
            <person name="Wortman J.R."/>
            <person name="Badger J.H."/>
            <person name="Ren Q."/>
            <person name="Amedeo P."/>
            <person name="Jones K.M."/>
            <person name="Tallon L.J."/>
            <person name="Delcher A.L."/>
            <person name="Salzberg S.L."/>
            <person name="Silva J.C."/>
            <person name="Haas B.J."/>
            <person name="Majoros W.H."/>
            <person name="Farzad M."/>
            <person name="Carlton J.M."/>
            <person name="Smith R.K. Jr."/>
            <person name="Garg J."/>
            <person name="Pearlman R.E."/>
            <person name="Karrer K.M."/>
            <person name="Sun L."/>
            <person name="Manning G."/>
            <person name="Elde N.C."/>
            <person name="Turkewitz A.P."/>
            <person name="Asai D.J."/>
            <person name="Wilkes D.E."/>
            <person name="Wang Y."/>
            <person name="Cai H."/>
            <person name="Collins K."/>
            <person name="Stewart B.A."/>
            <person name="Lee S.R."/>
            <person name="Wilamowska K."/>
            <person name="Weinberg Z."/>
            <person name="Ruzzo W.L."/>
            <person name="Wloga D."/>
            <person name="Gaertig J."/>
            <person name="Frankel J."/>
            <person name="Tsao C.-C."/>
            <person name="Gorovsky M.A."/>
            <person name="Keeling P.J."/>
            <person name="Waller R.F."/>
            <person name="Patron N.J."/>
            <person name="Cherry J.M."/>
            <person name="Stover N.A."/>
            <person name="Krieger C.J."/>
            <person name="del Toro C."/>
            <person name="Ryder H.F."/>
            <person name="Williamson S.C."/>
            <person name="Barbeau R.A."/>
            <person name="Hamilton E.P."/>
            <person name="Orias E."/>
        </authorList>
    </citation>
    <scope>NUCLEOTIDE SEQUENCE [LARGE SCALE GENOMIC DNA]</scope>
    <source>
        <strain evidence="7">SB210</strain>
    </source>
</reference>
<keyword evidence="4" id="KW-0539">Nucleus</keyword>
<dbReference type="InterPro" id="IPR038510">
    <property type="entry name" value="Spt4_sf"/>
</dbReference>
<protein>
    <submittedName>
        <fullName evidence="6">Spt4/RpoE2 zinc finger protein</fullName>
    </submittedName>
</protein>
<dbReference type="GO" id="GO:0006355">
    <property type="term" value="P:regulation of DNA-templated transcription"/>
    <property type="evidence" value="ECO:0007669"/>
    <property type="project" value="InterPro"/>
</dbReference>
<proteinExistence type="inferred from homology"/>
<dbReference type="SMART" id="SM01389">
    <property type="entry name" value="Spt4"/>
    <property type="match status" value="1"/>
</dbReference>
<organism evidence="6 7">
    <name type="scientific">Tetrahymena thermophila (strain SB210)</name>
    <dbReference type="NCBI Taxonomy" id="312017"/>
    <lineage>
        <taxon>Eukaryota</taxon>
        <taxon>Sar</taxon>
        <taxon>Alveolata</taxon>
        <taxon>Ciliophora</taxon>
        <taxon>Intramacronucleata</taxon>
        <taxon>Oligohymenophorea</taxon>
        <taxon>Hymenostomatida</taxon>
        <taxon>Tetrahymenina</taxon>
        <taxon>Tetrahymenidae</taxon>
        <taxon>Tetrahymena</taxon>
    </lineage>
</organism>
<dbReference type="HOGENOM" id="CLU_1997172_0_0_1"/>
<dbReference type="OMA" id="AYAVNIN"/>
<name>A4VDJ6_TETTS</name>
<keyword evidence="7" id="KW-1185">Reference proteome</keyword>
<sequence>MADFDYDEEEQDFENYDEDVYNENIEVKKIIPPNDFKRKLLACTNCYFILTQEQWRDYQNCPNCDVSSNNPKPTAKFTGITCITDPAKSWQTNRMRIVKRKDVKVPGAYAVNINEDYDYQQDTFE</sequence>
<evidence type="ECO:0000256" key="4">
    <source>
        <dbReference type="ARBA" id="ARBA00023242"/>
    </source>
</evidence>
<dbReference type="Pfam" id="PF06093">
    <property type="entry name" value="Spt4"/>
    <property type="match status" value="1"/>
</dbReference>
<evidence type="ECO:0000313" key="6">
    <source>
        <dbReference type="EMBL" id="EDK31595.1"/>
    </source>
</evidence>
<dbReference type="InterPro" id="IPR029040">
    <property type="entry name" value="RPABC4/Spt4"/>
</dbReference>
<dbReference type="Gene3D" id="3.30.40.210">
    <property type="match status" value="1"/>
</dbReference>
<dbReference type="Proteomes" id="UP000009168">
    <property type="component" value="Unassembled WGS sequence"/>
</dbReference>
<dbReference type="eggNOG" id="ENOG502R2VV">
    <property type="taxonomic scope" value="Eukaryota"/>
</dbReference>
<dbReference type="InterPro" id="IPR009287">
    <property type="entry name" value="Spt4"/>
</dbReference>
<dbReference type="SUPFAM" id="SSF63393">
    <property type="entry name" value="RNA polymerase subunits"/>
    <property type="match status" value="1"/>
</dbReference>
<dbReference type="GO" id="GO:0140673">
    <property type="term" value="P:transcription elongation-coupled chromatin remodeling"/>
    <property type="evidence" value="ECO:0007669"/>
    <property type="project" value="InterPro"/>
</dbReference>
<keyword evidence="3" id="KW-0804">Transcription</keyword>
<feature type="domain" description="Spt4/RpoE2 zinc finger" evidence="5">
    <location>
        <begin position="40"/>
        <end position="114"/>
    </location>
</feature>
<dbReference type="KEGG" id="tet:TTHERM_00462849"/>
<dbReference type="GO" id="GO:0000993">
    <property type="term" value="F:RNA polymerase II complex binding"/>
    <property type="evidence" value="ECO:0007669"/>
    <property type="project" value="TreeGrafter"/>
</dbReference>
<dbReference type="PANTHER" id="PTHR12882">
    <property type="entry name" value="SUPPRESSOR OF TY 4"/>
    <property type="match status" value="1"/>
</dbReference>
<accession>A4VDJ6</accession>
<dbReference type="EMBL" id="GG662650">
    <property type="protein sequence ID" value="EDK31595.1"/>
    <property type="molecule type" value="Genomic_DNA"/>
</dbReference>
<gene>
    <name evidence="6" type="ORF">TTHERM_00462849</name>
</gene>
<dbReference type="InParanoid" id="A4VDJ6"/>
<dbReference type="PANTHER" id="PTHR12882:SF1">
    <property type="entry name" value="TRANSCRIPTION ELONGATION FACTOR SPT4"/>
    <property type="match status" value="1"/>
</dbReference>
<evidence type="ECO:0000313" key="7">
    <source>
        <dbReference type="Proteomes" id="UP000009168"/>
    </source>
</evidence>
<dbReference type="RefSeq" id="XP_001471396.1">
    <property type="nucleotide sequence ID" value="XM_001471346.2"/>
</dbReference>
<evidence type="ECO:0000256" key="3">
    <source>
        <dbReference type="ARBA" id="ARBA00023163"/>
    </source>
</evidence>
<evidence type="ECO:0000259" key="5">
    <source>
        <dbReference type="SMART" id="SM01389"/>
    </source>
</evidence>
<dbReference type="InterPro" id="IPR022800">
    <property type="entry name" value="Spt4/RpoE2_Znf"/>
</dbReference>
<dbReference type="GO" id="GO:0008270">
    <property type="term" value="F:zinc ion binding"/>
    <property type="evidence" value="ECO:0007669"/>
    <property type="project" value="InterPro"/>
</dbReference>
<comment type="subcellular location">
    <subcellularLocation>
        <location evidence="1">Nucleus</location>
    </subcellularLocation>
</comment>
<evidence type="ECO:0000256" key="2">
    <source>
        <dbReference type="ARBA" id="ARBA00010464"/>
    </source>
</evidence>
<evidence type="ECO:0000256" key="1">
    <source>
        <dbReference type="ARBA" id="ARBA00004123"/>
    </source>
</evidence>
<dbReference type="GO" id="GO:0032044">
    <property type="term" value="C:DSIF complex"/>
    <property type="evidence" value="ECO:0007669"/>
    <property type="project" value="TreeGrafter"/>
</dbReference>
<dbReference type="AlphaFoldDB" id="A4VDJ6"/>
<dbReference type="GeneID" id="7825718"/>
<comment type="similarity">
    <text evidence="2">Belongs to the SPT4 family.</text>
</comment>